<dbReference type="RefSeq" id="WP_136892965.1">
    <property type="nucleotide sequence ID" value="NZ_SWJE01000003.1"/>
</dbReference>
<dbReference type="Gene3D" id="3.30.460.10">
    <property type="entry name" value="Beta Polymerase, domain 2"/>
    <property type="match status" value="1"/>
</dbReference>
<dbReference type="PANTHER" id="PTHR41773:SF1">
    <property type="entry name" value="RELA_SPOT DOMAIN-CONTAINING PROTEIN"/>
    <property type="match status" value="1"/>
</dbReference>
<keyword evidence="3" id="KW-1185">Reference proteome</keyword>
<dbReference type="SUPFAM" id="SSF81301">
    <property type="entry name" value="Nucleotidyltransferase"/>
    <property type="match status" value="1"/>
</dbReference>
<feature type="domain" description="RelA/SpoT" evidence="1">
    <location>
        <begin position="51"/>
        <end position="181"/>
    </location>
</feature>
<dbReference type="SMART" id="SM00954">
    <property type="entry name" value="RelA_SpoT"/>
    <property type="match status" value="1"/>
</dbReference>
<accession>A0A4U1IBC8</accession>
<dbReference type="InterPro" id="IPR043519">
    <property type="entry name" value="NT_sf"/>
</dbReference>
<organism evidence="2 3">
    <name type="scientific">Trinickia terrae</name>
    <dbReference type="NCBI Taxonomy" id="2571161"/>
    <lineage>
        <taxon>Bacteria</taxon>
        <taxon>Pseudomonadati</taxon>
        <taxon>Pseudomonadota</taxon>
        <taxon>Betaproteobacteria</taxon>
        <taxon>Burkholderiales</taxon>
        <taxon>Burkholderiaceae</taxon>
        <taxon>Trinickia</taxon>
    </lineage>
</organism>
<dbReference type="GO" id="GO:0015969">
    <property type="term" value="P:guanosine tetraphosphate metabolic process"/>
    <property type="evidence" value="ECO:0007669"/>
    <property type="project" value="InterPro"/>
</dbReference>
<dbReference type="Proteomes" id="UP000305539">
    <property type="component" value="Unassembled WGS sequence"/>
</dbReference>
<evidence type="ECO:0000313" key="3">
    <source>
        <dbReference type="Proteomes" id="UP000305539"/>
    </source>
</evidence>
<gene>
    <name evidence="2" type="ORF">FAZ69_05580</name>
</gene>
<dbReference type="AlphaFoldDB" id="A0A4U1IBC8"/>
<evidence type="ECO:0000259" key="1">
    <source>
        <dbReference type="SMART" id="SM00954"/>
    </source>
</evidence>
<dbReference type="InterPro" id="IPR007685">
    <property type="entry name" value="RelA_SpoT"/>
</dbReference>
<name>A0A4U1IBC8_9BURK</name>
<dbReference type="OrthoDB" id="9789634at2"/>
<protein>
    <submittedName>
        <fullName evidence="2">RelA/SpoT family protein</fullName>
    </submittedName>
</protein>
<reference evidence="2 3" key="1">
    <citation type="submission" date="2019-04" db="EMBL/GenBank/DDBJ databases">
        <title>Trinickia sp. 7GSK02, isolated from subtropical forest soil.</title>
        <authorList>
            <person name="Gao Z.-H."/>
            <person name="Qiu L.-H."/>
        </authorList>
    </citation>
    <scope>NUCLEOTIDE SEQUENCE [LARGE SCALE GENOMIC DNA]</scope>
    <source>
        <strain evidence="2 3">7GSK02</strain>
    </source>
</reference>
<sequence length="332" mass="38083">MTESEFLARWHAERDSYSAWGLFVKNQIIADLHASIPHFDAHAFLKILPEPRTKTDNSLIGKAFHRNKAYADPYVNIEDKVGVRFVVLLTSDIKKIQHVIERSTMWTCSLDRDYEAERETRPLEFTYQSTHYVLKAANTFRTESYVEVQKDTPCEVQIRTLLQHAHSELTHDNIYKREPGSEVAKTVERTVAKSMALIEAVDDYFISAVDELNSATKAEREALDILATVYSEHIGFAPQTDLSNRLVLQAFRQNMGADLRQCLTELLVQKPFIAERVRGRAATHYLFRQPWILLAYLMADSAPAVTAERWPLTPDELRPIYTDLGRAFPAQI</sequence>
<dbReference type="CDD" id="cd05399">
    <property type="entry name" value="NT_Rel-Spo_like"/>
    <property type="match status" value="1"/>
</dbReference>
<dbReference type="Pfam" id="PF04607">
    <property type="entry name" value="RelA_SpoT"/>
    <property type="match status" value="1"/>
</dbReference>
<dbReference type="EMBL" id="SWJE01000003">
    <property type="protein sequence ID" value="TKC90849.1"/>
    <property type="molecule type" value="Genomic_DNA"/>
</dbReference>
<evidence type="ECO:0000313" key="2">
    <source>
        <dbReference type="EMBL" id="TKC90849.1"/>
    </source>
</evidence>
<proteinExistence type="predicted"/>
<dbReference type="PANTHER" id="PTHR41773">
    <property type="entry name" value="GTP PYROPHOSPHATASE-RELATED"/>
    <property type="match status" value="1"/>
</dbReference>
<comment type="caution">
    <text evidence="2">The sequence shown here is derived from an EMBL/GenBank/DDBJ whole genome shotgun (WGS) entry which is preliminary data.</text>
</comment>